<dbReference type="InterPro" id="IPR050194">
    <property type="entry name" value="Glycosyltransferase_grp1"/>
</dbReference>
<dbReference type="EMBL" id="MFLV01000005">
    <property type="protein sequence ID" value="OGG71934.1"/>
    <property type="molecule type" value="Genomic_DNA"/>
</dbReference>
<keyword evidence="1" id="KW-0472">Membrane</keyword>
<name>A0A1F6EE54_9BACT</name>
<accession>A0A1F6EE54</accession>
<dbReference type="CDD" id="cd03801">
    <property type="entry name" value="GT4_PimA-like"/>
    <property type="match status" value="1"/>
</dbReference>
<feature type="domain" description="Glycosyltransferase subfamily 4-like N-terminal" evidence="3">
    <location>
        <begin position="73"/>
        <end position="185"/>
    </location>
</feature>
<dbReference type="PANTHER" id="PTHR45947">
    <property type="entry name" value="SULFOQUINOVOSYL TRANSFERASE SQD2"/>
    <property type="match status" value="1"/>
</dbReference>
<dbReference type="Pfam" id="PF00534">
    <property type="entry name" value="Glycos_transf_1"/>
    <property type="match status" value="1"/>
</dbReference>
<dbReference type="Pfam" id="PF13439">
    <property type="entry name" value="Glyco_transf_4"/>
    <property type="match status" value="1"/>
</dbReference>
<proteinExistence type="predicted"/>
<organism evidence="4 5">
    <name type="scientific">Candidatus Kaiserbacteria bacterium RIFCSPLOWO2_01_FULL_51_21</name>
    <dbReference type="NCBI Taxonomy" id="1798508"/>
    <lineage>
        <taxon>Bacteria</taxon>
        <taxon>Candidatus Kaiseribacteriota</taxon>
    </lineage>
</organism>
<dbReference type="SUPFAM" id="SSF53756">
    <property type="entry name" value="UDP-Glycosyltransferase/glycogen phosphorylase"/>
    <property type="match status" value="1"/>
</dbReference>
<dbReference type="AlphaFoldDB" id="A0A1F6EE54"/>
<reference evidence="4 5" key="1">
    <citation type="journal article" date="2016" name="Nat. Commun.">
        <title>Thousands of microbial genomes shed light on interconnected biogeochemical processes in an aquifer system.</title>
        <authorList>
            <person name="Anantharaman K."/>
            <person name="Brown C.T."/>
            <person name="Hug L.A."/>
            <person name="Sharon I."/>
            <person name="Castelle C.J."/>
            <person name="Probst A.J."/>
            <person name="Thomas B.C."/>
            <person name="Singh A."/>
            <person name="Wilkins M.J."/>
            <person name="Karaoz U."/>
            <person name="Brodie E.L."/>
            <person name="Williams K.H."/>
            <person name="Hubbard S.S."/>
            <person name="Banfield J.F."/>
        </authorList>
    </citation>
    <scope>NUCLEOTIDE SEQUENCE [LARGE SCALE GENOMIC DNA]</scope>
</reference>
<evidence type="ECO:0000313" key="5">
    <source>
        <dbReference type="Proteomes" id="UP000179115"/>
    </source>
</evidence>
<dbReference type="InterPro" id="IPR028098">
    <property type="entry name" value="Glyco_trans_4-like_N"/>
</dbReference>
<dbReference type="GO" id="GO:0016757">
    <property type="term" value="F:glycosyltransferase activity"/>
    <property type="evidence" value="ECO:0007669"/>
    <property type="project" value="InterPro"/>
</dbReference>
<protein>
    <recommendedName>
        <fullName evidence="6">Glycosyl transferase family 1 domain-containing protein</fullName>
    </recommendedName>
</protein>
<feature type="transmembrane region" description="Helical" evidence="1">
    <location>
        <begin position="59"/>
        <end position="87"/>
    </location>
</feature>
<feature type="domain" description="Glycosyl transferase family 1" evidence="2">
    <location>
        <begin position="200"/>
        <end position="365"/>
    </location>
</feature>
<keyword evidence="1" id="KW-1133">Transmembrane helix</keyword>
<evidence type="ECO:0000259" key="3">
    <source>
        <dbReference type="Pfam" id="PF13439"/>
    </source>
</evidence>
<dbReference type="InterPro" id="IPR001296">
    <property type="entry name" value="Glyco_trans_1"/>
</dbReference>
<keyword evidence="1" id="KW-0812">Transmembrane</keyword>
<gene>
    <name evidence="4" type="ORF">A3A35_02460</name>
</gene>
<dbReference type="Proteomes" id="UP000179115">
    <property type="component" value="Unassembled WGS sequence"/>
</dbReference>
<comment type="caution">
    <text evidence="4">The sequence shown here is derived from an EMBL/GenBank/DDBJ whole genome shotgun (WGS) entry which is preliminary data.</text>
</comment>
<evidence type="ECO:0000313" key="4">
    <source>
        <dbReference type="EMBL" id="OGG71934.1"/>
    </source>
</evidence>
<evidence type="ECO:0000259" key="2">
    <source>
        <dbReference type="Pfam" id="PF00534"/>
    </source>
</evidence>
<sequence length="389" mass="43432">MTFSIVSPNLQKESSKAASATSNGVKILFITNSVEKGDGGGVFSQHVIEGLTKRLKAEWVLFTVVPVSAGSGIPIHLTLVGLCRTLFRLRREARECDVIHAFDVFPFGIMATIATIGLKKKIVLTLIGSGSIIPFYQRRFSLLARLCVRRANSVIAISRFTRDEVLTKAPGLSVEVINPGIDLEEFASVEPRFLPDAVSKMQPYLLSVGAIRWRKGYELSIRAFAEIAEEFPKLRYIIIGGRWNSLQYSEELKSLVKELRLQERVVFLLDVTTRTELVQWYLGAELFCLFSRNTGHDVEGFGMVFIEAAAVGLPVVGVKNCGVDDAVRDGVNGILITSPEEFTQALRTILRDKKRAQRMGEESLKWAGHFGWEEKIEEYAELYRRLGVS</sequence>
<feature type="transmembrane region" description="Helical" evidence="1">
    <location>
        <begin position="99"/>
        <end position="118"/>
    </location>
</feature>
<dbReference type="STRING" id="1798508.A3A35_02460"/>
<dbReference type="PANTHER" id="PTHR45947:SF3">
    <property type="entry name" value="SULFOQUINOVOSYL TRANSFERASE SQD2"/>
    <property type="match status" value="1"/>
</dbReference>
<evidence type="ECO:0000256" key="1">
    <source>
        <dbReference type="SAM" id="Phobius"/>
    </source>
</evidence>
<evidence type="ECO:0008006" key="6">
    <source>
        <dbReference type="Google" id="ProtNLM"/>
    </source>
</evidence>
<dbReference type="Gene3D" id="3.40.50.2000">
    <property type="entry name" value="Glycogen Phosphorylase B"/>
    <property type="match status" value="2"/>
</dbReference>